<dbReference type="EMBL" id="JAUSSW010000001">
    <property type="protein sequence ID" value="MDQ0100700.1"/>
    <property type="molecule type" value="Genomic_DNA"/>
</dbReference>
<evidence type="ECO:0000313" key="2">
    <source>
        <dbReference type="Proteomes" id="UP001244563"/>
    </source>
</evidence>
<reference evidence="1 2" key="1">
    <citation type="submission" date="2023-07" db="EMBL/GenBank/DDBJ databases">
        <title>Sorghum-associated microbial communities from plants grown in Nebraska, USA.</title>
        <authorList>
            <person name="Schachtman D."/>
        </authorList>
    </citation>
    <scope>NUCLEOTIDE SEQUENCE [LARGE SCALE GENOMIC DNA]</scope>
    <source>
        <strain evidence="1 2">CC523</strain>
    </source>
</reference>
<proteinExistence type="predicted"/>
<evidence type="ECO:0008006" key="3">
    <source>
        <dbReference type="Google" id="ProtNLM"/>
    </source>
</evidence>
<accession>A0ABT9TGD2</accession>
<sequence>MKRGVLAATVVVAAFTVSGCVPDINANPESSSAIQQVIERAIDRRNQQLMAGVESSVDEISQDFVQDSVAGIAQDYELLHQRRERLASHAFGYTGIRSGITMKELTVSQDRAEALVSEKTQISYPPVGGVQGPEEGYVYEQKVTLEKVGTQWKIITQGPASPEGLLPSTVIDHRSG</sequence>
<dbReference type="Proteomes" id="UP001244563">
    <property type="component" value="Unassembled WGS sequence"/>
</dbReference>
<dbReference type="RefSeq" id="WP_155845892.1">
    <property type="nucleotide sequence ID" value="NZ_BDDW01000001.1"/>
</dbReference>
<comment type="caution">
    <text evidence="1">The sequence shown here is derived from an EMBL/GenBank/DDBJ whole genome shotgun (WGS) entry which is preliminary data.</text>
</comment>
<protein>
    <recommendedName>
        <fullName evidence="3">SnoaL-like domain-containing protein</fullName>
    </recommendedName>
</protein>
<name>A0ABT9TGD2_PAENI</name>
<organism evidence="1 2">
    <name type="scientific">Paenarthrobacter nicotinovorans</name>
    <name type="common">Arthrobacter nicotinovorans</name>
    <dbReference type="NCBI Taxonomy" id="29320"/>
    <lineage>
        <taxon>Bacteria</taxon>
        <taxon>Bacillati</taxon>
        <taxon>Actinomycetota</taxon>
        <taxon>Actinomycetes</taxon>
        <taxon>Micrococcales</taxon>
        <taxon>Micrococcaceae</taxon>
        <taxon>Paenarthrobacter</taxon>
    </lineage>
</organism>
<dbReference type="PROSITE" id="PS51257">
    <property type="entry name" value="PROKAR_LIPOPROTEIN"/>
    <property type="match status" value="1"/>
</dbReference>
<evidence type="ECO:0000313" key="1">
    <source>
        <dbReference type="EMBL" id="MDQ0100700.1"/>
    </source>
</evidence>
<gene>
    <name evidence="1" type="ORF">J2T10_000319</name>
</gene>
<keyword evidence="2" id="KW-1185">Reference proteome</keyword>